<organism evidence="1 2">
    <name type="scientific">Potamilus streckersoni</name>
    <dbReference type="NCBI Taxonomy" id="2493646"/>
    <lineage>
        <taxon>Eukaryota</taxon>
        <taxon>Metazoa</taxon>
        <taxon>Spiralia</taxon>
        <taxon>Lophotrochozoa</taxon>
        <taxon>Mollusca</taxon>
        <taxon>Bivalvia</taxon>
        <taxon>Autobranchia</taxon>
        <taxon>Heteroconchia</taxon>
        <taxon>Palaeoheterodonta</taxon>
        <taxon>Unionida</taxon>
        <taxon>Unionoidea</taxon>
        <taxon>Unionidae</taxon>
        <taxon>Ambleminae</taxon>
        <taxon>Lampsilini</taxon>
        <taxon>Potamilus</taxon>
    </lineage>
</organism>
<proteinExistence type="predicted"/>
<dbReference type="AlphaFoldDB" id="A0AAE0TIG4"/>
<evidence type="ECO:0000313" key="1">
    <source>
        <dbReference type="EMBL" id="KAK3610974.1"/>
    </source>
</evidence>
<keyword evidence="2" id="KW-1185">Reference proteome</keyword>
<dbReference type="EMBL" id="JAEAOA010000055">
    <property type="protein sequence ID" value="KAK3610974.1"/>
    <property type="molecule type" value="Genomic_DNA"/>
</dbReference>
<reference evidence="1" key="3">
    <citation type="submission" date="2023-05" db="EMBL/GenBank/DDBJ databases">
        <authorList>
            <person name="Smith C.H."/>
        </authorList>
    </citation>
    <scope>NUCLEOTIDE SEQUENCE</scope>
    <source>
        <strain evidence="1">CHS0354</strain>
        <tissue evidence="1">Mantle</tissue>
    </source>
</reference>
<protein>
    <submittedName>
        <fullName evidence="1">Uncharacterized protein</fullName>
    </submittedName>
</protein>
<accession>A0AAE0TIG4</accession>
<evidence type="ECO:0000313" key="2">
    <source>
        <dbReference type="Proteomes" id="UP001195483"/>
    </source>
</evidence>
<sequence length="202" mass="23330">MVTLLSLFILRSKIRNDTGQTKRKEMEVIRFDNKNGSLTLVVVMHQYLKMVQDLLVKISRRLAHRQLHKCSTMHFQLQCASGKKMSLKPPAGTLRSFNNTFTYDCFELFNVVTNASGMAKIGAPKQKFQIQTLKITGRQTRVIAADGAMLYFQVKKSLVVIFEMLTKEGGRQWMIQMSMQNDKETENMAKRFCFSLYTKQKI</sequence>
<reference evidence="1" key="2">
    <citation type="journal article" date="2021" name="Genome Biol. Evol.">
        <title>Developing a high-quality reference genome for a parasitic bivalve with doubly uniparental inheritance (Bivalvia: Unionida).</title>
        <authorList>
            <person name="Smith C.H."/>
        </authorList>
    </citation>
    <scope>NUCLEOTIDE SEQUENCE</scope>
    <source>
        <strain evidence="1">CHS0354</strain>
        <tissue evidence="1">Mantle</tissue>
    </source>
</reference>
<gene>
    <name evidence="1" type="ORF">CHS0354_000160</name>
</gene>
<dbReference type="Proteomes" id="UP001195483">
    <property type="component" value="Unassembled WGS sequence"/>
</dbReference>
<name>A0AAE0TIG4_9BIVA</name>
<reference evidence="1" key="1">
    <citation type="journal article" date="2021" name="Genome Biol. Evol.">
        <title>A High-Quality Reference Genome for a Parasitic Bivalve with Doubly Uniparental Inheritance (Bivalvia: Unionida).</title>
        <authorList>
            <person name="Smith C.H."/>
        </authorList>
    </citation>
    <scope>NUCLEOTIDE SEQUENCE</scope>
    <source>
        <strain evidence="1">CHS0354</strain>
    </source>
</reference>
<comment type="caution">
    <text evidence="1">The sequence shown here is derived from an EMBL/GenBank/DDBJ whole genome shotgun (WGS) entry which is preliminary data.</text>
</comment>